<evidence type="ECO:0000256" key="1">
    <source>
        <dbReference type="ARBA" id="ARBA00004496"/>
    </source>
</evidence>
<dbReference type="InterPro" id="IPR001650">
    <property type="entry name" value="Helicase_C-like"/>
</dbReference>
<evidence type="ECO:0000256" key="4">
    <source>
        <dbReference type="ARBA" id="ARBA00022741"/>
    </source>
</evidence>
<dbReference type="SMART" id="SM00490">
    <property type="entry name" value="HELICc"/>
    <property type="match status" value="1"/>
</dbReference>
<dbReference type="InterPro" id="IPR001943">
    <property type="entry name" value="UVR_dom"/>
</dbReference>
<dbReference type="PROSITE" id="PS51192">
    <property type="entry name" value="HELICASE_ATP_BIND_1"/>
    <property type="match status" value="1"/>
</dbReference>
<dbReference type="GO" id="GO:0005524">
    <property type="term" value="F:ATP binding"/>
    <property type="evidence" value="ECO:0007669"/>
    <property type="project" value="UniProtKB-UniRule"/>
</dbReference>
<keyword evidence="8 12" id="KW-0267">Excision nuclease</keyword>
<comment type="subunit">
    <text evidence="10 12 13">Forms a heterotetramer with UvrA during the search for lesions. Interacts with UvrC in an incision complex.</text>
</comment>
<evidence type="ECO:0000256" key="12">
    <source>
        <dbReference type="HAMAP-Rule" id="MF_00204"/>
    </source>
</evidence>
<sequence length="662" mass="77107">MFKLVSKYSPAGDQPNAIKQLVEGIKENKSDQVLLGVTGSGKTFTIANVIQQVQRPVLVLSHNKTLASQLYVELKEFFPENHVEYFISYFDYYRPEAYMPSTDTYVDKTSKTNSDIEAMRMSTYNTLLTHKDTIVVASVASIYGVQNPEDYESGFIEIFRGLKIKRREFFLELVKRQYKRNPVSLNPGEFNAKGDVIEIYPSWDTEKIIRIDLFGDEIEEIAIVDPLNKTVIKRHDKYWIYPASAYAMSADALKRAIELIKEEFAIRKEEFREANKLLELQRLDQRITSDIDNLQEFGFTPGIENYSRHLDGRAEGQQPYTLFNYLAKDTLLIIDESHMMIPQLHAMYKGDRARKMNLVEYGFRLPSALDNRPLKFEEFNKFDLQKIYVSATPADYELEKANNEVVRLVIRPTGLLDPIIEVRKSENQIEDIYDRIQEQKAKNERTLILTTTKRFSEELTRYFQTKEEKVAYIHSEHKTFERNEILRKLRKGVYDIVIGINLLREGIDLPEVSLILVLDADKESFMRNTRSLIQIAGRAARNANGRVIFYADSISKSMKETMQDNEEKRRIQIEYNEKNNIVPKTIIKEIPEAIQGHGLENAIDYYLHQEKDKKNQKENKMRVTSKEEVIATLRKQMKQAAKDMNYERAAELRDLILELEAD</sequence>
<reference evidence="18 19" key="1">
    <citation type="submission" date="2019-03" db="EMBL/GenBank/DDBJ databases">
        <title>Genomic Encyclopedia of Archaeal and Bacterial Type Strains, Phase II (KMG-II): from individual species to whole genera.</title>
        <authorList>
            <person name="Goeker M."/>
        </authorList>
    </citation>
    <scope>NUCLEOTIDE SEQUENCE [LARGE SCALE GENOMIC DNA]</scope>
    <source>
        <strain evidence="18 19">ATCC 700618</strain>
    </source>
</reference>
<dbReference type="SMART" id="SM00487">
    <property type="entry name" value="DEXDc"/>
    <property type="match status" value="1"/>
</dbReference>
<evidence type="ECO:0000256" key="14">
    <source>
        <dbReference type="SAM" id="Coils"/>
    </source>
</evidence>
<proteinExistence type="inferred from homology"/>
<evidence type="ECO:0000259" key="17">
    <source>
        <dbReference type="PROSITE" id="PS51194"/>
    </source>
</evidence>
<dbReference type="InterPro" id="IPR027417">
    <property type="entry name" value="P-loop_NTPase"/>
</dbReference>
<dbReference type="InterPro" id="IPR036876">
    <property type="entry name" value="UVR_dom_sf"/>
</dbReference>
<dbReference type="Pfam" id="PF04851">
    <property type="entry name" value="ResIII"/>
    <property type="match status" value="1"/>
</dbReference>
<comment type="subcellular location">
    <subcellularLocation>
        <location evidence="1 12 13">Cytoplasm</location>
    </subcellularLocation>
</comment>
<dbReference type="GO" id="GO:0009380">
    <property type="term" value="C:excinuclease repair complex"/>
    <property type="evidence" value="ECO:0007669"/>
    <property type="project" value="InterPro"/>
</dbReference>
<keyword evidence="4 12" id="KW-0547">Nucleotide-binding</keyword>
<dbReference type="Pfam" id="PF17757">
    <property type="entry name" value="UvrB_inter"/>
    <property type="match status" value="1"/>
</dbReference>
<evidence type="ECO:0000256" key="5">
    <source>
        <dbReference type="ARBA" id="ARBA00022763"/>
    </source>
</evidence>
<dbReference type="PANTHER" id="PTHR24029:SF0">
    <property type="entry name" value="UVRABC SYSTEM PROTEIN B"/>
    <property type="match status" value="1"/>
</dbReference>
<dbReference type="GO" id="GO:0006289">
    <property type="term" value="P:nucleotide-excision repair"/>
    <property type="evidence" value="ECO:0007669"/>
    <property type="project" value="UniProtKB-UniRule"/>
</dbReference>
<feature type="domain" description="UVR" evidence="15">
    <location>
        <begin position="627"/>
        <end position="662"/>
    </location>
</feature>
<dbReference type="Gene3D" id="4.10.860.10">
    <property type="entry name" value="UVR domain"/>
    <property type="match status" value="1"/>
</dbReference>
<feature type="domain" description="Helicase C-terminal" evidence="17">
    <location>
        <begin position="428"/>
        <end position="590"/>
    </location>
</feature>
<dbReference type="EMBL" id="SNWN01000011">
    <property type="protein sequence ID" value="TDO20350.1"/>
    <property type="molecule type" value="Genomic_DNA"/>
</dbReference>
<keyword evidence="12 13" id="KW-0742">SOS response</keyword>
<dbReference type="Pfam" id="PF00271">
    <property type="entry name" value="Helicase_C"/>
    <property type="match status" value="1"/>
</dbReference>
<dbReference type="InterPro" id="IPR014001">
    <property type="entry name" value="Helicase_ATP-bd"/>
</dbReference>
<dbReference type="Pfam" id="PF12344">
    <property type="entry name" value="UvrB"/>
    <property type="match status" value="1"/>
</dbReference>
<keyword evidence="7 12" id="KW-0067">ATP-binding</keyword>
<comment type="function">
    <text evidence="12">The UvrABC repair system catalyzes the recognition and processing of DNA lesions. A damage recognition complex composed of 2 UvrA and 2 UvrB subunits scans DNA for abnormalities. Upon binding of the UvrA(2)B(2) complex to a putative damaged site, the DNA wraps around one UvrB monomer. DNA wrap is dependent on ATP binding by UvrB and probably causes local melting of the DNA helix, facilitating insertion of UvrB beta-hairpin between the DNA strands. Then UvrB probes one DNA strand for the presence of a lesion. If a lesion is found the UvrA subunits dissociate and the UvrB-DNA preincision complex is formed. This complex is subsequently bound by UvrC and the second UvrB is released. If no lesion is found, the DNA wraps around the other UvrB subunit that will check the other stand for damage.</text>
</comment>
<evidence type="ECO:0000256" key="6">
    <source>
        <dbReference type="ARBA" id="ARBA00022769"/>
    </source>
</evidence>
<dbReference type="InterPro" id="IPR006935">
    <property type="entry name" value="Helicase/UvrB_N"/>
</dbReference>
<evidence type="ECO:0000256" key="11">
    <source>
        <dbReference type="ARBA" id="ARBA00029504"/>
    </source>
</evidence>
<dbReference type="Pfam" id="PF02151">
    <property type="entry name" value="UVR"/>
    <property type="match status" value="1"/>
</dbReference>
<keyword evidence="14" id="KW-0175">Coiled coil</keyword>
<keyword evidence="6 12" id="KW-0228">DNA excision</keyword>
<keyword evidence="5 12" id="KW-0227">DNA damage</keyword>
<evidence type="ECO:0000259" key="15">
    <source>
        <dbReference type="PROSITE" id="PS50151"/>
    </source>
</evidence>
<evidence type="ECO:0000256" key="3">
    <source>
        <dbReference type="ARBA" id="ARBA00022490"/>
    </source>
</evidence>
<comment type="domain">
    <text evidence="12">The beta-hairpin motif is involved in DNA binding.</text>
</comment>
<dbReference type="Gene3D" id="3.40.50.300">
    <property type="entry name" value="P-loop containing nucleotide triphosphate hydrolases"/>
    <property type="match status" value="3"/>
</dbReference>
<keyword evidence="19" id="KW-1185">Reference proteome</keyword>
<dbReference type="InterPro" id="IPR024759">
    <property type="entry name" value="UvrB_YAD/RRR_dom"/>
</dbReference>
<evidence type="ECO:0000256" key="9">
    <source>
        <dbReference type="ARBA" id="ARBA00023204"/>
    </source>
</evidence>
<dbReference type="OrthoDB" id="9806651at2"/>
<dbReference type="PROSITE" id="PS51194">
    <property type="entry name" value="HELICASE_CTER"/>
    <property type="match status" value="1"/>
</dbReference>
<evidence type="ECO:0000256" key="7">
    <source>
        <dbReference type="ARBA" id="ARBA00022840"/>
    </source>
</evidence>
<dbReference type="Proteomes" id="UP000295518">
    <property type="component" value="Unassembled WGS sequence"/>
</dbReference>
<evidence type="ECO:0000313" key="18">
    <source>
        <dbReference type="EMBL" id="TDO20350.1"/>
    </source>
</evidence>
<dbReference type="PROSITE" id="PS50151">
    <property type="entry name" value="UVR"/>
    <property type="match status" value="1"/>
</dbReference>
<dbReference type="RefSeq" id="WP_094254593.1">
    <property type="nucleotide sequence ID" value="NZ_NNCE01000003.1"/>
</dbReference>
<accession>A0A4R6IDK4</accession>
<evidence type="ECO:0000313" key="19">
    <source>
        <dbReference type="Proteomes" id="UP000295518"/>
    </source>
</evidence>
<dbReference type="HAMAP" id="MF_00204">
    <property type="entry name" value="UvrB"/>
    <property type="match status" value="1"/>
</dbReference>
<evidence type="ECO:0000256" key="10">
    <source>
        <dbReference type="ARBA" id="ARBA00026033"/>
    </source>
</evidence>
<dbReference type="CDD" id="cd17916">
    <property type="entry name" value="DEXHc_UvrB"/>
    <property type="match status" value="1"/>
</dbReference>
<dbReference type="InterPro" id="IPR041471">
    <property type="entry name" value="UvrB_inter"/>
</dbReference>
<dbReference type="GO" id="GO:0003677">
    <property type="term" value="F:DNA binding"/>
    <property type="evidence" value="ECO:0007669"/>
    <property type="project" value="UniProtKB-UniRule"/>
</dbReference>
<gene>
    <name evidence="12" type="primary">uvrB</name>
    <name evidence="18" type="ORF">EI74_0427</name>
</gene>
<feature type="short sequence motif" description="Beta-hairpin" evidence="12">
    <location>
        <begin position="89"/>
        <end position="112"/>
    </location>
</feature>
<feature type="coiled-coil region" evidence="14">
    <location>
        <begin position="607"/>
        <end position="643"/>
    </location>
</feature>
<keyword evidence="3 12" id="KW-0963">Cytoplasm</keyword>
<comment type="similarity">
    <text evidence="2 12 13">Belongs to the UvrB family.</text>
</comment>
<evidence type="ECO:0000256" key="2">
    <source>
        <dbReference type="ARBA" id="ARBA00008533"/>
    </source>
</evidence>
<dbReference type="GO" id="GO:0009381">
    <property type="term" value="F:excinuclease ABC activity"/>
    <property type="evidence" value="ECO:0007669"/>
    <property type="project" value="UniProtKB-UniRule"/>
</dbReference>
<dbReference type="AlphaFoldDB" id="A0A4R6IDK4"/>
<evidence type="ECO:0000256" key="13">
    <source>
        <dbReference type="RuleBase" id="RU003587"/>
    </source>
</evidence>
<dbReference type="InterPro" id="IPR004807">
    <property type="entry name" value="UvrB"/>
</dbReference>
<organism evidence="18 19">
    <name type="scientific">Mycoplasma testudineum</name>
    <dbReference type="NCBI Taxonomy" id="244584"/>
    <lineage>
        <taxon>Bacteria</taxon>
        <taxon>Bacillati</taxon>
        <taxon>Mycoplasmatota</taxon>
        <taxon>Mollicutes</taxon>
        <taxon>Mycoplasmataceae</taxon>
        <taxon>Mycoplasma</taxon>
    </lineage>
</organism>
<dbReference type="SUPFAM" id="SSF46600">
    <property type="entry name" value="C-terminal UvrC-binding domain of UvrB"/>
    <property type="match status" value="1"/>
</dbReference>
<dbReference type="GO" id="GO:0009432">
    <property type="term" value="P:SOS response"/>
    <property type="evidence" value="ECO:0007669"/>
    <property type="project" value="UniProtKB-UniRule"/>
</dbReference>
<protein>
    <recommendedName>
        <fullName evidence="11 12">UvrABC system protein B</fullName>
        <shortName evidence="12">Protein UvrB</shortName>
    </recommendedName>
    <alternativeName>
        <fullName evidence="12">Excinuclease ABC subunit B</fullName>
    </alternativeName>
</protein>
<dbReference type="NCBIfam" id="TIGR00631">
    <property type="entry name" value="uvrb"/>
    <property type="match status" value="1"/>
</dbReference>
<evidence type="ECO:0000256" key="8">
    <source>
        <dbReference type="ARBA" id="ARBA00022881"/>
    </source>
</evidence>
<dbReference type="SUPFAM" id="SSF52540">
    <property type="entry name" value="P-loop containing nucleoside triphosphate hydrolases"/>
    <property type="match status" value="2"/>
</dbReference>
<comment type="caution">
    <text evidence="18">The sequence shown here is derived from an EMBL/GenBank/DDBJ whole genome shotgun (WGS) entry which is preliminary data.</text>
</comment>
<keyword evidence="9 12" id="KW-0234">DNA repair</keyword>
<feature type="binding site" evidence="12">
    <location>
        <begin position="36"/>
        <end position="43"/>
    </location>
    <ligand>
        <name>ATP</name>
        <dbReference type="ChEBI" id="CHEBI:30616"/>
    </ligand>
</feature>
<dbReference type="NCBIfam" id="NF003673">
    <property type="entry name" value="PRK05298.1"/>
    <property type="match status" value="1"/>
</dbReference>
<dbReference type="GO" id="GO:0005737">
    <property type="term" value="C:cytoplasm"/>
    <property type="evidence" value="ECO:0007669"/>
    <property type="project" value="UniProtKB-SubCell"/>
</dbReference>
<dbReference type="PANTHER" id="PTHR24029">
    <property type="entry name" value="UVRABC SYSTEM PROTEIN B"/>
    <property type="match status" value="1"/>
</dbReference>
<feature type="domain" description="Helicase ATP-binding" evidence="16">
    <location>
        <begin position="23"/>
        <end position="181"/>
    </location>
</feature>
<name>A0A4R6IDK4_9MOLU</name>
<dbReference type="GO" id="GO:0016887">
    <property type="term" value="F:ATP hydrolysis activity"/>
    <property type="evidence" value="ECO:0007669"/>
    <property type="project" value="InterPro"/>
</dbReference>
<evidence type="ECO:0000259" key="16">
    <source>
        <dbReference type="PROSITE" id="PS51192"/>
    </source>
</evidence>